<dbReference type="EMBL" id="CP019062">
    <property type="protein sequence ID" value="AVF34734.1"/>
    <property type="molecule type" value="Genomic_DNA"/>
</dbReference>
<proteinExistence type="predicted"/>
<name>A0A2L1UP71_9GAMM</name>
<dbReference type="KEGG" id="rox:BV494_07215"/>
<sequence>MKRSDFLIFILFFVTNSVASQIILTNDETWAWANSWALFPKKNEVDRFKTLIENNHEVVEVFFFEDRLSLENVDVMGGGGDVYLYECIKKNRTCKLVKKSLMR</sequence>
<evidence type="ECO:0000313" key="1">
    <source>
        <dbReference type="EMBL" id="AVF34734.1"/>
    </source>
</evidence>
<accession>A0A2L1UP71</accession>
<gene>
    <name evidence="1" type="ORF">BV494_07215</name>
</gene>
<dbReference type="Proteomes" id="UP000239197">
    <property type="component" value="Chromosome"/>
</dbReference>
<keyword evidence="2" id="KW-1185">Reference proteome</keyword>
<evidence type="ECO:0000313" key="2">
    <source>
        <dbReference type="Proteomes" id="UP000239197"/>
    </source>
</evidence>
<dbReference type="AlphaFoldDB" id="A0A2L1UP71"/>
<organism evidence="1 2">
    <name type="scientific">Rahnella sikkimica</name>
    <dbReference type="NCBI Taxonomy" id="1805933"/>
    <lineage>
        <taxon>Bacteria</taxon>
        <taxon>Pseudomonadati</taxon>
        <taxon>Pseudomonadota</taxon>
        <taxon>Gammaproteobacteria</taxon>
        <taxon>Enterobacterales</taxon>
        <taxon>Yersiniaceae</taxon>
        <taxon>Rahnella</taxon>
    </lineage>
</organism>
<protein>
    <submittedName>
        <fullName evidence="1">Uncharacterized protein</fullName>
    </submittedName>
</protein>
<reference evidence="2" key="1">
    <citation type="submission" date="2017-01" db="EMBL/GenBank/DDBJ databases">
        <title>Genome sequence of Rouxiella sp. ERMR1:05.</title>
        <authorList>
            <person name="Kumar R."/>
            <person name="Singh D."/>
            <person name="Kumar S."/>
        </authorList>
    </citation>
    <scope>NUCLEOTIDE SEQUENCE [LARGE SCALE GENOMIC DNA]</scope>
    <source>
        <strain evidence="2">ERMR1:05</strain>
    </source>
</reference>
<dbReference type="RefSeq" id="WP_104922253.1">
    <property type="nucleotide sequence ID" value="NZ_CP019062.1"/>
</dbReference>